<protein>
    <submittedName>
        <fullName evidence="2">Uncharacterized protein</fullName>
    </submittedName>
</protein>
<evidence type="ECO:0000256" key="1">
    <source>
        <dbReference type="SAM" id="MobiDB-lite"/>
    </source>
</evidence>
<dbReference type="AlphaFoldDB" id="A0AAN8WKS5"/>
<name>A0AAN8WKS5_HALRR</name>
<dbReference type="Proteomes" id="UP001381693">
    <property type="component" value="Unassembled WGS sequence"/>
</dbReference>
<sequence length="109" mass="11748">MNGCLCSTSSSGNGLATNGTAMDDDEDGHLDSFRIIQPCCQQGISNSTQHSLLRSSPVPSLVNSTLDEVFTCEAVLITDGNADSQNTVAVLRYCRRRILKPRDVMLSLL</sequence>
<evidence type="ECO:0000313" key="3">
    <source>
        <dbReference type="Proteomes" id="UP001381693"/>
    </source>
</evidence>
<feature type="non-terminal residue" evidence="2">
    <location>
        <position position="109"/>
    </location>
</feature>
<gene>
    <name evidence="2" type="ORF">SK128_024066</name>
</gene>
<dbReference type="EMBL" id="JAXCGZ010020041">
    <property type="protein sequence ID" value="KAK7065711.1"/>
    <property type="molecule type" value="Genomic_DNA"/>
</dbReference>
<feature type="region of interest" description="Disordered" evidence="1">
    <location>
        <begin position="1"/>
        <end position="23"/>
    </location>
</feature>
<comment type="caution">
    <text evidence="2">The sequence shown here is derived from an EMBL/GenBank/DDBJ whole genome shotgun (WGS) entry which is preliminary data.</text>
</comment>
<accession>A0AAN8WKS5</accession>
<proteinExistence type="predicted"/>
<organism evidence="2 3">
    <name type="scientific">Halocaridina rubra</name>
    <name type="common">Hawaiian red shrimp</name>
    <dbReference type="NCBI Taxonomy" id="373956"/>
    <lineage>
        <taxon>Eukaryota</taxon>
        <taxon>Metazoa</taxon>
        <taxon>Ecdysozoa</taxon>
        <taxon>Arthropoda</taxon>
        <taxon>Crustacea</taxon>
        <taxon>Multicrustacea</taxon>
        <taxon>Malacostraca</taxon>
        <taxon>Eumalacostraca</taxon>
        <taxon>Eucarida</taxon>
        <taxon>Decapoda</taxon>
        <taxon>Pleocyemata</taxon>
        <taxon>Caridea</taxon>
        <taxon>Atyoidea</taxon>
        <taxon>Atyidae</taxon>
        <taxon>Halocaridina</taxon>
    </lineage>
</organism>
<keyword evidence="3" id="KW-1185">Reference proteome</keyword>
<evidence type="ECO:0000313" key="2">
    <source>
        <dbReference type="EMBL" id="KAK7065711.1"/>
    </source>
</evidence>
<feature type="compositionally biased region" description="Polar residues" evidence="1">
    <location>
        <begin position="1"/>
        <end position="20"/>
    </location>
</feature>
<reference evidence="2 3" key="1">
    <citation type="submission" date="2023-11" db="EMBL/GenBank/DDBJ databases">
        <title>Halocaridina rubra genome assembly.</title>
        <authorList>
            <person name="Smith C."/>
        </authorList>
    </citation>
    <scope>NUCLEOTIDE SEQUENCE [LARGE SCALE GENOMIC DNA]</scope>
    <source>
        <strain evidence="2">EP-1</strain>
        <tissue evidence="2">Whole</tissue>
    </source>
</reference>